<comment type="similarity">
    <text evidence="2">Belongs to the class-III pyridoxal-phosphate-dependent aminotransferase family.</text>
</comment>
<dbReference type="PANTHER" id="PTHR43206:SF2">
    <property type="entry name" value="4-AMINOBUTYRATE AMINOTRANSFERASE GABT"/>
    <property type="match status" value="1"/>
</dbReference>
<dbReference type="GO" id="GO:0030170">
    <property type="term" value="F:pyridoxal phosphate binding"/>
    <property type="evidence" value="ECO:0007669"/>
    <property type="project" value="InterPro"/>
</dbReference>
<protein>
    <submittedName>
        <fullName evidence="5">Acetylornithine aminotransferase</fullName>
    </submittedName>
</protein>
<keyword evidence="6" id="KW-1185">Reference proteome</keyword>
<evidence type="ECO:0000256" key="4">
    <source>
        <dbReference type="ARBA" id="ARBA00022679"/>
    </source>
</evidence>
<dbReference type="SUPFAM" id="SSF53383">
    <property type="entry name" value="PLP-dependent transferases"/>
    <property type="match status" value="1"/>
</dbReference>
<evidence type="ECO:0000313" key="5">
    <source>
        <dbReference type="EMBL" id="GAW03842.1"/>
    </source>
</evidence>
<reference evidence="5 6" key="1">
    <citation type="submission" date="2016-08" db="EMBL/GenBank/DDBJ databases">
        <authorList>
            <consortium name="Lentinula edodes genome sequencing consortium"/>
            <person name="Sakamoto Y."/>
            <person name="Nakade K."/>
            <person name="Sato S."/>
            <person name="Yoshida Y."/>
            <person name="Miyazaki K."/>
            <person name="Natsume S."/>
            <person name="Konno N."/>
        </authorList>
    </citation>
    <scope>NUCLEOTIDE SEQUENCE [LARGE SCALE GENOMIC DNA]</scope>
    <source>
        <strain evidence="5 6">NBRC 111202</strain>
    </source>
</reference>
<evidence type="ECO:0000313" key="6">
    <source>
        <dbReference type="Proteomes" id="UP000188533"/>
    </source>
</evidence>
<dbReference type="AlphaFoldDB" id="A0A1Q3E9E1"/>
<reference evidence="5 6" key="2">
    <citation type="submission" date="2017-02" db="EMBL/GenBank/DDBJ databases">
        <title>A genome survey and senescence transcriptome analysis in Lentinula edodes.</title>
        <authorList>
            <person name="Sakamoto Y."/>
            <person name="Nakade K."/>
            <person name="Sato S."/>
            <person name="Yoshida Y."/>
            <person name="Miyazaki K."/>
            <person name="Natsume S."/>
            <person name="Konno N."/>
        </authorList>
    </citation>
    <scope>NUCLEOTIDE SEQUENCE [LARGE SCALE GENOMIC DNA]</scope>
    <source>
        <strain evidence="5 6">NBRC 111202</strain>
    </source>
</reference>
<dbReference type="Pfam" id="PF00202">
    <property type="entry name" value="Aminotran_3"/>
    <property type="match status" value="1"/>
</dbReference>
<dbReference type="GO" id="GO:0008483">
    <property type="term" value="F:transaminase activity"/>
    <property type="evidence" value="ECO:0007669"/>
    <property type="project" value="UniProtKB-KW"/>
</dbReference>
<proteinExistence type="inferred from homology"/>
<evidence type="ECO:0000256" key="3">
    <source>
        <dbReference type="ARBA" id="ARBA00022576"/>
    </source>
</evidence>
<accession>A0A1Q3E9E1</accession>
<dbReference type="InterPro" id="IPR015422">
    <property type="entry name" value="PyrdxlP-dep_Trfase_small"/>
</dbReference>
<comment type="cofactor">
    <cofactor evidence="1">
        <name>pyridoxal 5'-phosphate</name>
        <dbReference type="ChEBI" id="CHEBI:597326"/>
    </cofactor>
</comment>
<name>A0A1Q3E9E1_LENED</name>
<dbReference type="Gene3D" id="3.90.1150.10">
    <property type="entry name" value="Aspartate Aminotransferase, domain 1"/>
    <property type="match status" value="1"/>
</dbReference>
<evidence type="ECO:0000256" key="2">
    <source>
        <dbReference type="ARBA" id="ARBA00008954"/>
    </source>
</evidence>
<evidence type="ECO:0000256" key="1">
    <source>
        <dbReference type="ARBA" id="ARBA00001933"/>
    </source>
</evidence>
<keyword evidence="3 5" id="KW-0032">Aminotransferase</keyword>
<organism evidence="5 6">
    <name type="scientific">Lentinula edodes</name>
    <name type="common">Shiitake mushroom</name>
    <name type="synonym">Lentinus edodes</name>
    <dbReference type="NCBI Taxonomy" id="5353"/>
    <lineage>
        <taxon>Eukaryota</taxon>
        <taxon>Fungi</taxon>
        <taxon>Dikarya</taxon>
        <taxon>Basidiomycota</taxon>
        <taxon>Agaricomycotina</taxon>
        <taxon>Agaricomycetes</taxon>
        <taxon>Agaricomycetidae</taxon>
        <taxon>Agaricales</taxon>
        <taxon>Marasmiineae</taxon>
        <taxon>Omphalotaceae</taxon>
        <taxon>Lentinula</taxon>
    </lineage>
</organism>
<dbReference type="Proteomes" id="UP000188533">
    <property type="component" value="Unassembled WGS sequence"/>
</dbReference>
<sequence length="101" mass="10560">MGGTYAGNAVSCAAACAVADAFHEENIMANVQARSQELFASLNALRDDQTLAQHILDVRGRGLMVAMEFASSEGPGAAFDPATPKGLTVKKGYASIDNERV</sequence>
<gene>
    <name evidence="5" type="ORF">LENED_005594</name>
</gene>
<comment type="caution">
    <text evidence="5">The sequence shown here is derived from an EMBL/GenBank/DDBJ whole genome shotgun (WGS) entry which is preliminary data.</text>
</comment>
<dbReference type="PANTHER" id="PTHR43206">
    <property type="entry name" value="AMINOTRANSFERASE"/>
    <property type="match status" value="1"/>
</dbReference>
<dbReference type="InterPro" id="IPR015424">
    <property type="entry name" value="PyrdxlP-dep_Trfase"/>
</dbReference>
<dbReference type="GO" id="GO:0009450">
    <property type="term" value="P:gamma-aminobutyric acid catabolic process"/>
    <property type="evidence" value="ECO:0007669"/>
    <property type="project" value="TreeGrafter"/>
</dbReference>
<keyword evidence="4 5" id="KW-0808">Transferase</keyword>
<dbReference type="InterPro" id="IPR005814">
    <property type="entry name" value="Aminotrans_3"/>
</dbReference>
<dbReference type="EMBL" id="BDGU01000159">
    <property type="protein sequence ID" value="GAW03842.1"/>
    <property type="molecule type" value="Genomic_DNA"/>
</dbReference>